<evidence type="ECO:0000313" key="3">
    <source>
        <dbReference type="EMBL" id="PFX22511.1"/>
    </source>
</evidence>
<dbReference type="EMBL" id="LSMT01000237">
    <property type="protein sequence ID" value="PFX22511.1"/>
    <property type="molecule type" value="Genomic_DNA"/>
</dbReference>
<evidence type="ECO:0000256" key="2">
    <source>
        <dbReference type="SAM" id="MobiDB-lite"/>
    </source>
</evidence>
<feature type="coiled-coil region" evidence="1">
    <location>
        <begin position="321"/>
        <end position="370"/>
    </location>
</feature>
<dbReference type="PANTHER" id="PTHR40240:SF1">
    <property type="entry name" value="PLEXUS, ISOFORM A"/>
    <property type="match status" value="1"/>
</dbReference>
<dbReference type="STRING" id="50429.A0A2B4RY14"/>
<feature type="region of interest" description="Disordered" evidence="2">
    <location>
        <begin position="286"/>
        <end position="305"/>
    </location>
</feature>
<reference evidence="4" key="1">
    <citation type="journal article" date="2017" name="bioRxiv">
        <title>Comparative analysis of the genomes of Stylophora pistillata and Acropora digitifera provides evidence for extensive differences between species of corals.</title>
        <authorList>
            <person name="Voolstra C.R."/>
            <person name="Li Y."/>
            <person name="Liew Y.J."/>
            <person name="Baumgarten S."/>
            <person name="Zoccola D."/>
            <person name="Flot J.-F."/>
            <person name="Tambutte S."/>
            <person name="Allemand D."/>
            <person name="Aranda M."/>
        </authorList>
    </citation>
    <scope>NUCLEOTIDE SEQUENCE [LARGE SCALE GENOMIC DNA]</scope>
</reference>
<evidence type="ECO:0000256" key="1">
    <source>
        <dbReference type="SAM" id="Coils"/>
    </source>
</evidence>
<comment type="caution">
    <text evidence="3">The sequence shown here is derived from an EMBL/GenBank/DDBJ whole genome shotgun (WGS) entry which is preliminary data.</text>
</comment>
<dbReference type="Proteomes" id="UP000225706">
    <property type="component" value="Unassembled WGS sequence"/>
</dbReference>
<accession>A0A2B4RY14</accession>
<feature type="region of interest" description="Disordered" evidence="2">
    <location>
        <begin position="376"/>
        <end position="428"/>
    </location>
</feature>
<sequence>MSDRPVLCAACSEPSPGPIRRLYYQPRKHGPFFPILEQQKVGIKASLFAGGRVAVCTGCASHLQRQWIAFEKNWTPLEKRTYTLLAASRAPKGDDFSETGSQDHAAKLQWRKAAKTLTVQHQIMDSFQHSSRHDDPSPVSRFKMAAQRVQHDREANLAGSSLHDVVQMASEANTDYDTPRSDRNAGNLHLPVLTRNSPVENRLAGGTSSEFQDQLPQKLRESADILIRKVAEIQYEENLRQSQETIREALDRVKKAQDRTQFVNSLGRDLKERLYGELEFRDTNRSLNEERRGKTDQALKDSDDSRHKQILKELAKEKEWQRKTEGMIAKQEKRIEELRQEVKIEIRSILEEQNRHYEELKQMMKDSRALVPHNGSDHAYVSLDGSTHSGSNLEDLIPSRKRRRDREPSTNSALQEHSRASTPEYYIQ</sequence>
<dbReference type="OrthoDB" id="5990400at2759"/>
<keyword evidence="4" id="KW-1185">Reference proteome</keyword>
<name>A0A2B4RY14_STYPI</name>
<proteinExistence type="predicted"/>
<dbReference type="AlphaFoldDB" id="A0A2B4RY14"/>
<organism evidence="3 4">
    <name type="scientific">Stylophora pistillata</name>
    <name type="common">Smooth cauliflower coral</name>
    <dbReference type="NCBI Taxonomy" id="50429"/>
    <lineage>
        <taxon>Eukaryota</taxon>
        <taxon>Metazoa</taxon>
        <taxon>Cnidaria</taxon>
        <taxon>Anthozoa</taxon>
        <taxon>Hexacorallia</taxon>
        <taxon>Scleractinia</taxon>
        <taxon>Astrocoeniina</taxon>
        <taxon>Pocilloporidae</taxon>
        <taxon>Stylophora</taxon>
    </lineage>
</organism>
<protein>
    <submittedName>
        <fullName evidence="3">Uncharacterized protein</fullName>
    </submittedName>
</protein>
<feature type="coiled-coil region" evidence="1">
    <location>
        <begin position="232"/>
        <end position="259"/>
    </location>
</feature>
<gene>
    <name evidence="3" type="ORF">AWC38_SpisGene12973</name>
</gene>
<dbReference type="PANTHER" id="PTHR40240">
    <property type="entry name" value="PLEXUS, ISOFORM A"/>
    <property type="match status" value="1"/>
</dbReference>
<keyword evidence="1" id="KW-0175">Coiled coil</keyword>
<evidence type="ECO:0000313" key="4">
    <source>
        <dbReference type="Proteomes" id="UP000225706"/>
    </source>
</evidence>